<dbReference type="AlphaFoldDB" id="A0A6P1TQZ2"/>
<dbReference type="InterPro" id="IPR041498">
    <property type="entry name" value="Big_6"/>
</dbReference>
<dbReference type="Proteomes" id="UP000464314">
    <property type="component" value="Chromosome"/>
</dbReference>
<reference evidence="2 3" key="1">
    <citation type="submission" date="2020-01" db="EMBL/GenBank/DDBJ databases">
        <title>Genome analysis of Anaerocolumna sp. CBA3638.</title>
        <authorList>
            <person name="Kim J."/>
            <person name="Roh S.W."/>
        </authorList>
    </citation>
    <scope>NUCLEOTIDE SEQUENCE [LARGE SCALE GENOMIC DNA]</scope>
    <source>
        <strain evidence="2 3">CBA3638</strain>
    </source>
</reference>
<sequence length="651" mass="68491">MTSYVSPITSAVRSTQASGQANFEATNLTIEAGTRYIGRTVNSGAWHLYQGGKVTINEGAIVDLYAPGTDYEANGNTIYVQGSLIIKDGAQLNIHNDAATTNARPAIQVVNTGSSVLISSGAQLNIDINGNLSTRAGIYLSSGTSFIVQDGAVVNMNLRNQGSSTLDAIYAEGNNTFKIGKQGTFDVKVDGTGARNIIQLAGSNNLFQFADAKRVNLQLDNTSSSSRLIRMSGKLVVDVQKVSAWISNTWTSGGDDNAAYSWAPIYDMTATYSGAVVSTSTGSVIAGSLSGAVANDFIQTFKAINSSSIYTKRLLFELIPDVGITLNPLTNDTAKPNSYTITGAADPGAYVLLSGDPNIPAGVIPGQADTDTKFYHAIANAQGYFFITLNDGCYLTAGETITAYAYLNGKDSTTSTVVLDEVAPDPPVLDPLQFGSTTSTAFTGTAEVNSTVNIYNEGGTLVAIGTADGNGNFSISIPAEVILISGDKYYAKAVDASNNISGASNLISVSASELTFLSAPAAISFGENIRISSLDQCYGVKALDARLAVQDTRLSKKTWRVTAALESPLYNADKDSTLVNALVYISGGNETVLINEKAVIYQCLSDNNNTISISDTWNDNSGLLLKVRAGTARVGTYEGMIKWTLEDVPAN</sequence>
<feature type="domain" description="Bacterial Ig" evidence="1">
    <location>
        <begin position="437"/>
        <end position="506"/>
    </location>
</feature>
<dbReference type="RefSeq" id="WP_161840186.1">
    <property type="nucleotide sequence ID" value="NZ_CP048000.1"/>
</dbReference>
<evidence type="ECO:0000313" key="2">
    <source>
        <dbReference type="EMBL" id="QHQ63364.1"/>
    </source>
</evidence>
<name>A0A6P1TQZ2_9FIRM</name>
<keyword evidence="3" id="KW-1185">Reference proteome</keyword>
<dbReference type="KEGG" id="anr:Ana3638_23435"/>
<dbReference type="InterPro" id="IPR013783">
    <property type="entry name" value="Ig-like_fold"/>
</dbReference>
<evidence type="ECO:0000259" key="1">
    <source>
        <dbReference type="Pfam" id="PF17936"/>
    </source>
</evidence>
<protein>
    <recommendedName>
        <fullName evidence="1">Bacterial Ig domain-containing protein</fullName>
    </recommendedName>
</protein>
<dbReference type="Pfam" id="PF17936">
    <property type="entry name" value="Big_6"/>
    <property type="match status" value="1"/>
</dbReference>
<dbReference type="Gene3D" id="2.60.40.10">
    <property type="entry name" value="Immunoglobulins"/>
    <property type="match status" value="1"/>
</dbReference>
<dbReference type="EMBL" id="CP048000">
    <property type="protein sequence ID" value="QHQ63364.1"/>
    <property type="molecule type" value="Genomic_DNA"/>
</dbReference>
<gene>
    <name evidence="2" type="ORF">Ana3638_23435</name>
</gene>
<organism evidence="2 3">
    <name type="scientific">Anaerocolumna sedimenticola</name>
    <dbReference type="NCBI Taxonomy" id="2696063"/>
    <lineage>
        <taxon>Bacteria</taxon>
        <taxon>Bacillati</taxon>
        <taxon>Bacillota</taxon>
        <taxon>Clostridia</taxon>
        <taxon>Lachnospirales</taxon>
        <taxon>Lachnospiraceae</taxon>
        <taxon>Anaerocolumna</taxon>
    </lineage>
</organism>
<proteinExistence type="predicted"/>
<evidence type="ECO:0000313" key="3">
    <source>
        <dbReference type="Proteomes" id="UP000464314"/>
    </source>
</evidence>
<accession>A0A6P1TQZ2</accession>